<dbReference type="Proteomes" id="UP001381693">
    <property type="component" value="Unassembled WGS sequence"/>
</dbReference>
<reference evidence="1 2" key="1">
    <citation type="submission" date="2023-11" db="EMBL/GenBank/DDBJ databases">
        <title>Halocaridina rubra genome assembly.</title>
        <authorList>
            <person name="Smith C."/>
        </authorList>
    </citation>
    <scope>NUCLEOTIDE SEQUENCE [LARGE SCALE GENOMIC DNA]</scope>
    <source>
        <strain evidence="1">EP-1</strain>
        <tissue evidence="1">Whole</tissue>
    </source>
</reference>
<feature type="non-terminal residue" evidence="1">
    <location>
        <position position="87"/>
    </location>
</feature>
<dbReference type="EMBL" id="JAXCGZ010015249">
    <property type="protein sequence ID" value="KAK7070737.1"/>
    <property type="molecule type" value="Genomic_DNA"/>
</dbReference>
<keyword evidence="2" id="KW-1185">Reference proteome</keyword>
<comment type="caution">
    <text evidence="1">The sequence shown here is derived from an EMBL/GenBank/DDBJ whole genome shotgun (WGS) entry which is preliminary data.</text>
</comment>
<evidence type="ECO:0000313" key="1">
    <source>
        <dbReference type="EMBL" id="KAK7070737.1"/>
    </source>
</evidence>
<organism evidence="1 2">
    <name type="scientific">Halocaridina rubra</name>
    <name type="common">Hawaiian red shrimp</name>
    <dbReference type="NCBI Taxonomy" id="373956"/>
    <lineage>
        <taxon>Eukaryota</taxon>
        <taxon>Metazoa</taxon>
        <taxon>Ecdysozoa</taxon>
        <taxon>Arthropoda</taxon>
        <taxon>Crustacea</taxon>
        <taxon>Multicrustacea</taxon>
        <taxon>Malacostraca</taxon>
        <taxon>Eumalacostraca</taxon>
        <taxon>Eucarida</taxon>
        <taxon>Decapoda</taxon>
        <taxon>Pleocyemata</taxon>
        <taxon>Caridea</taxon>
        <taxon>Atyoidea</taxon>
        <taxon>Atyidae</taxon>
        <taxon>Halocaridina</taxon>
    </lineage>
</organism>
<dbReference type="AlphaFoldDB" id="A0AAN8WR93"/>
<protein>
    <recommendedName>
        <fullName evidence="3">Phytanoyl-CoA dioxygenase</fullName>
    </recommendedName>
</protein>
<gene>
    <name evidence="1" type="ORF">SK128_006739</name>
</gene>
<dbReference type="Pfam" id="PF05721">
    <property type="entry name" value="PhyH"/>
    <property type="match status" value="1"/>
</dbReference>
<dbReference type="SUPFAM" id="SSF51197">
    <property type="entry name" value="Clavaminate synthase-like"/>
    <property type="match status" value="1"/>
</dbReference>
<proteinExistence type="predicted"/>
<dbReference type="Gene3D" id="2.60.120.620">
    <property type="entry name" value="q2cbj1_9rhob like domain"/>
    <property type="match status" value="1"/>
</dbReference>
<accession>A0AAN8WR93</accession>
<evidence type="ECO:0000313" key="2">
    <source>
        <dbReference type="Proteomes" id="UP001381693"/>
    </source>
</evidence>
<evidence type="ECO:0008006" key="3">
    <source>
        <dbReference type="Google" id="ProtNLM"/>
    </source>
</evidence>
<name>A0AAN8WR93_HALRR</name>
<dbReference type="InterPro" id="IPR008775">
    <property type="entry name" value="Phytyl_CoA_dOase-like"/>
</dbReference>
<sequence>MGRVNHDLIGEQLGADPERVEQVKRNLEHHYVEMKAGDILYFHCNLLHTSDQNSSDFRRWVLIVAFNKKSNDPYLEHHHPKYTPMTM</sequence>